<evidence type="ECO:0000313" key="3">
    <source>
        <dbReference type="Proteomes" id="UP000673691"/>
    </source>
</evidence>
<organism evidence="2 3">
    <name type="scientific">Olpidium bornovanus</name>
    <dbReference type="NCBI Taxonomy" id="278681"/>
    <lineage>
        <taxon>Eukaryota</taxon>
        <taxon>Fungi</taxon>
        <taxon>Fungi incertae sedis</taxon>
        <taxon>Olpidiomycota</taxon>
        <taxon>Olpidiomycotina</taxon>
        <taxon>Olpidiomycetes</taxon>
        <taxon>Olpidiales</taxon>
        <taxon>Olpidiaceae</taxon>
        <taxon>Olpidium</taxon>
    </lineage>
</organism>
<evidence type="ECO:0000313" key="2">
    <source>
        <dbReference type="EMBL" id="KAG5458421.1"/>
    </source>
</evidence>
<gene>
    <name evidence="2" type="ORF">BJ554DRAFT_1354</name>
</gene>
<accession>A0A8H8DHI6</accession>
<protein>
    <submittedName>
        <fullName evidence="2">Uncharacterized protein</fullName>
    </submittedName>
</protein>
<dbReference type="EMBL" id="JAEFCI010008506">
    <property type="protein sequence ID" value="KAG5458421.1"/>
    <property type="molecule type" value="Genomic_DNA"/>
</dbReference>
<keyword evidence="3" id="KW-1185">Reference proteome</keyword>
<feature type="compositionally biased region" description="Basic and acidic residues" evidence="1">
    <location>
        <begin position="58"/>
        <end position="73"/>
    </location>
</feature>
<dbReference type="AlphaFoldDB" id="A0A8H8DHI6"/>
<feature type="region of interest" description="Disordered" evidence="1">
    <location>
        <begin position="27"/>
        <end position="93"/>
    </location>
</feature>
<evidence type="ECO:0000256" key="1">
    <source>
        <dbReference type="SAM" id="MobiDB-lite"/>
    </source>
</evidence>
<dbReference type="Proteomes" id="UP000673691">
    <property type="component" value="Unassembled WGS sequence"/>
</dbReference>
<proteinExistence type="predicted"/>
<reference evidence="2 3" key="1">
    <citation type="journal article" name="Sci. Rep.">
        <title>Genome-scale phylogenetic analyses confirm Olpidium as the closest living zoosporic fungus to the non-flagellated, terrestrial fungi.</title>
        <authorList>
            <person name="Chang Y."/>
            <person name="Rochon D."/>
            <person name="Sekimoto S."/>
            <person name="Wang Y."/>
            <person name="Chovatia M."/>
            <person name="Sandor L."/>
            <person name="Salamov A."/>
            <person name="Grigoriev I.V."/>
            <person name="Stajich J.E."/>
            <person name="Spatafora J.W."/>
        </authorList>
    </citation>
    <scope>NUCLEOTIDE SEQUENCE [LARGE SCALE GENOMIC DNA]</scope>
    <source>
        <strain evidence="2">S191</strain>
    </source>
</reference>
<feature type="compositionally biased region" description="Basic and acidic residues" evidence="1">
    <location>
        <begin position="33"/>
        <end position="42"/>
    </location>
</feature>
<feature type="non-terminal residue" evidence="2">
    <location>
        <position position="255"/>
    </location>
</feature>
<name>A0A8H8DHI6_9FUNG</name>
<comment type="caution">
    <text evidence="2">The sequence shown here is derived from an EMBL/GenBank/DDBJ whole genome shotgun (WGS) entry which is preliminary data.</text>
</comment>
<sequence>MRPFRFAAAADDFEVVESPFLAVAQDSVASKPSRGDHEKRLFVETADASSRNSASRCGRSEGDPGADRRDPAARSRAMTKKASNRAVTHDRRARDAGVLLRRLRGGDPIFSPARRWSHASNRRAGTFRKELFKPSEFFSTTLDTRLSTRRLHRPMHLCLPGNMALAAPAGNQAPAKLFVPYPMFNHPAGVPVLSRTMLLSIVWHGGTNYICEESGHGGSKIIFCVLEDQIIKSCGMRECYEAFVQGYPSPRVRGE</sequence>